<sequence length="317" mass="36051">MIDDEDDDDEQLNDDSDESSERASLLSTVNDPSITSQSRMQGASEADQRSLASRRRQRMQKKQRNRAKNSDLSNPDRKKSRRLKTTLSRMIKILKCNMAVSVSAGIIFYASYCQEVLFTSCALITNRYFAWPGYLAGCYLAILFLLILPTELVGQRISQRREERTILKRSLLFVIIGFLVMINWGSLFALTINVRALFTVAKDERQHHYDWLLGHMQYVIGCIITFIAIVSSEITARSLLSKSSPPSTHVKGAMTSIGTVMTFLCIVARLVGDLHILAVGLSHRLINADIVNSLVMPMFIMCFIVLRWVRKHYFFLL</sequence>
<evidence type="ECO:0000256" key="6">
    <source>
        <dbReference type="SAM" id="Phobius"/>
    </source>
</evidence>
<name>A0A7R9WUH3_9STRA</name>
<dbReference type="InterPro" id="IPR051068">
    <property type="entry name" value="MFS_Domain-Containing_Protein"/>
</dbReference>
<dbReference type="InterPro" id="IPR036259">
    <property type="entry name" value="MFS_trans_sf"/>
</dbReference>
<dbReference type="PANTHER" id="PTHR23510:SF64">
    <property type="entry name" value="INNER MEMBRANE TRANSPORT PROTEIN YAJR"/>
    <property type="match status" value="1"/>
</dbReference>
<protein>
    <submittedName>
        <fullName evidence="7">Uncharacterized protein</fullName>
    </submittedName>
</protein>
<comment type="subcellular location">
    <subcellularLocation>
        <location evidence="1">Membrane</location>
        <topology evidence="1">Multi-pass membrane protein</topology>
    </subcellularLocation>
</comment>
<keyword evidence="2 6" id="KW-0812">Transmembrane</keyword>
<evidence type="ECO:0000256" key="4">
    <source>
        <dbReference type="ARBA" id="ARBA00023136"/>
    </source>
</evidence>
<feature type="transmembrane region" description="Helical" evidence="6">
    <location>
        <begin position="218"/>
        <end position="240"/>
    </location>
</feature>
<evidence type="ECO:0000256" key="1">
    <source>
        <dbReference type="ARBA" id="ARBA00004141"/>
    </source>
</evidence>
<accession>A0A7R9WUH3</accession>
<feature type="compositionally biased region" description="Polar residues" evidence="5">
    <location>
        <begin position="25"/>
        <end position="41"/>
    </location>
</feature>
<feature type="compositionally biased region" description="Acidic residues" evidence="5">
    <location>
        <begin position="1"/>
        <end position="18"/>
    </location>
</feature>
<dbReference type="AlphaFoldDB" id="A0A7R9WUH3"/>
<gene>
    <name evidence="7" type="ORF">CAUS1442_LOCUS8066</name>
</gene>
<dbReference type="SUPFAM" id="SSF103473">
    <property type="entry name" value="MFS general substrate transporter"/>
    <property type="match status" value="1"/>
</dbReference>
<evidence type="ECO:0000256" key="2">
    <source>
        <dbReference type="ARBA" id="ARBA00022692"/>
    </source>
</evidence>
<organism evidence="7">
    <name type="scientific">Craspedostauros australis</name>
    <dbReference type="NCBI Taxonomy" id="1486917"/>
    <lineage>
        <taxon>Eukaryota</taxon>
        <taxon>Sar</taxon>
        <taxon>Stramenopiles</taxon>
        <taxon>Ochrophyta</taxon>
        <taxon>Bacillariophyta</taxon>
        <taxon>Bacillariophyceae</taxon>
        <taxon>Bacillariophycidae</taxon>
        <taxon>Naviculales</taxon>
        <taxon>Naviculaceae</taxon>
        <taxon>Craspedostauros</taxon>
    </lineage>
</organism>
<proteinExistence type="predicted"/>
<evidence type="ECO:0000256" key="5">
    <source>
        <dbReference type="SAM" id="MobiDB-lite"/>
    </source>
</evidence>
<dbReference type="PANTHER" id="PTHR23510">
    <property type="entry name" value="INNER MEMBRANE TRANSPORT PROTEIN YAJR"/>
    <property type="match status" value="1"/>
</dbReference>
<evidence type="ECO:0000256" key="3">
    <source>
        <dbReference type="ARBA" id="ARBA00022989"/>
    </source>
</evidence>
<feature type="region of interest" description="Disordered" evidence="5">
    <location>
        <begin position="1"/>
        <end position="81"/>
    </location>
</feature>
<feature type="compositionally biased region" description="Basic residues" evidence="5">
    <location>
        <begin position="52"/>
        <end position="67"/>
    </location>
</feature>
<feature type="transmembrane region" description="Helical" evidence="6">
    <location>
        <begin position="171"/>
        <end position="198"/>
    </location>
</feature>
<dbReference type="EMBL" id="HBEF01012825">
    <property type="protein sequence ID" value="CAD8335938.1"/>
    <property type="molecule type" value="Transcribed_RNA"/>
</dbReference>
<feature type="transmembrane region" description="Helical" evidence="6">
    <location>
        <begin position="131"/>
        <end position="150"/>
    </location>
</feature>
<feature type="transmembrane region" description="Helical" evidence="6">
    <location>
        <begin position="290"/>
        <end position="309"/>
    </location>
</feature>
<evidence type="ECO:0000313" key="7">
    <source>
        <dbReference type="EMBL" id="CAD8335938.1"/>
    </source>
</evidence>
<keyword evidence="4 6" id="KW-0472">Membrane</keyword>
<keyword evidence="3 6" id="KW-1133">Transmembrane helix</keyword>
<dbReference type="GO" id="GO:0016020">
    <property type="term" value="C:membrane"/>
    <property type="evidence" value="ECO:0007669"/>
    <property type="project" value="UniProtKB-SubCell"/>
</dbReference>
<feature type="transmembrane region" description="Helical" evidence="6">
    <location>
        <begin position="90"/>
        <end position="111"/>
    </location>
</feature>
<feature type="transmembrane region" description="Helical" evidence="6">
    <location>
        <begin position="252"/>
        <end position="270"/>
    </location>
</feature>
<reference evidence="7" key="1">
    <citation type="submission" date="2021-01" db="EMBL/GenBank/DDBJ databases">
        <authorList>
            <person name="Corre E."/>
            <person name="Pelletier E."/>
            <person name="Niang G."/>
            <person name="Scheremetjew M."/>
            <person name="Finn R."/>
            <person name="Kale V."/>
            <person name="Holt S."/>
            <person name="Cochrane G."/>
            <person name="Meng A."/>
            <person name="Brown T."/>
            <person name="Cohen L."/>
        </authorList>
    </citation>
    <scope>NUCLEOTIDE SEQUENCE</scope>
    <source>
        <strain evidence="7">CCMP3328</strain>
    </source>
</reference>